<dbReference type="Proteomes" id="UP001301869">
    <property type="component" value="Chromosome"/>
</dbReference>
<protein>
    <submittedName>
        <fullName evidence="2">Inovirus-type Gp2 protein</fullName>
    </submittedName>
</protein>
<keyword evidence="3" id="KW-1185">Reference proteome</keyword>
<evidence type="ECO:0000259" key="1">
    <source>
        <dbReference type="Pfam" id="PF11726"/>
    </source>
</evidence>
<reference evidence="2 3" key="1">
    <citation type="submission" date="2023-03" db="EMBL/GenBank/DDBJ databases">
        <title>Halomonas sp. nov., isolated from Korean tranditional fermented seafood 'Jeotgal'.</title>
        <authorList>
            <person name="Kim B."/>
            <person name="Shin N.-R."/>
        </authorList>
    </citation>
    <scope>NUCLEOTIDE SEQUENCE [LARGE SCALE GENOMIC DNA]</scope>
    <source>
        <strain evidence="2 3">SG2L-4</strain>
    </source>
</reference>
<proteinExistence type="predicted"/>
<dbReference type="RefSeq" id="WP_311885195.1">
    <property type="nucleotide sequence ID" value="NZ_CP119391.1"/>
</dbReference>
<accession>A0ABY9Z240</accession>
<name>A0ABY9Z240_9GAMM</name>
<feature type="domain" description="YagK/YfjJ C-terminal" evidence="1">
    <location>
        <begin position="54"/>
        <end position="220"/>
    </location>
</feature>
<gene>
    <name evidence="2" type="ORF">P1P91_05915</name>
</gene>
<dbReference type="EMBL" id="CP119391">
    <property type="protein sequence ID" value="WNK21209.1"/>
    <property type="molecule type" value="Genomic_DNA"/>
</dbReference>
<evidence type="ECO:0000313" key="2">
    <source>
        <dbReference type="EMBL" id="WNK21209.1"/>
    </source>
</evidence>
<sequence length="227" mass="26343">MSHPKRSKDNRNHSLHYAPEYSPAEGVVYPVMTKQGPLVDSYLDQAYAVFRKALEHHSRILAVRFDLHIPRSMTLPDHKESSQIIRRFLASIQSKIDANLKRKQSPHQCPLRYIVAREIGPRNGRVHFHVMLLVNGHAYRQLGTMDSEMPNLFWMIGEAWASALGILLEEAINSVQYRFKPGVCQYYLDPLEDYDKLPKAFHRVSYLCKAQTKHFGQWQRGLMTSKK</sequence>
<dbReference type="Pfam" id="PF11726">
    <property type="entry name" value="YagK_YfjJ_C"/>
    <property type="match status" value="1"/>
</dbReference>
<dbReference type="InterPro" id="IPR057271">
    <property type="entry name" value="YagK_YfjJ_C"/>
</dbReference>
<organism evidence="2 3">
    <name type="scientific">Halomonas piscis</name>
    <dbReference type="NCBI Taxonomy" id="3031727"/>
    <lineage>
        <taxon>Bacteria</taxon>
        <taxon>Pseudomonadati</taxon>
        <taxon>Pseudomonadota</taxon>
        <taxon>Gammaproteobacteria</taxon>
        <taxon>Oceanospirillales</taxon>
        <taxon>Halomonadaceae</taxon>
        <taxon>Halomonas</taxon>
    </lineage>
</organism>
<evidence type="ECO:0000313" key="3">
    <source>
        <dbReference type="Proteomes" id="UP001301869"/>
    </source>
</evidence>